<feature type="transmembrane region" description="Helical" evidence="11">
    <location>
        <begin position="73"/>
        <end position="91"/>
    </location>
</feature>
<evidence type="ECO:0000256" key="2">
    <source>
        <dbReference type="ARBA" id="ARBA00006810"/>
    </source>
</evidence>
<feature type="transmembrane region" description="Helical" evidence="11">
    <location>
        <begin position="193"/>
        <end position="213"/>
    </location>
</feature>
<organism evidence="12">
    <name type="scientific">marine metagenome</name>
    <dbReference type="NCBI Taxonomy" id="408172"/>
    <lineage>
        <taxon>unclassified sequences</taxon>
        <taxon>metagenomes</taxon>
        <taxon>ecological metagenomes</taxon>
    </lineage>
</organism>
<sequence length="305" mass="33348">MKFLSLFTALQESAQAHSSEGPPDLQGMLLHHLLDGSELEFEILGKGFVFHLPHFEPLHVGGLTIDLSPTKHVVFMFLAALLCLLVFIPIGRAMRDKYTDRAPSGLANAMEALVIYFRDEVVRRNIGHGADAYTGYILTLFFFILFMNLLGLMPFGATATGNFMVTGALALMTFVVVEISGMRTLGFKGYMRTIFYAPPGLPPIGQAALLVILTPVEFLGKLTKPFALMIRLFANMLAGHTLVLSMLGFIFLFAGIGDPGKWFVAGGSVLIVIAIMALEVFVAFLQAYIFAMLSAVFIGLIRHAH</sequence>
<dbReference type="GO" id="GO:0046933">
    <property type="term" value="F:proton-transporting ATP synthase activity, rotational mechanism"/>
    <property type="evidence" value="ECO:0007669"/>
    <property type="project" value="TreeGrafter"/>
</dbReference>
<dbReference type="EMBL" id="UINC01000924">
    <property type="protein sequence ID" value="SUZ63763.1"/>
    <property type="molecule type" value="Genomic_DNA"/>
</dbReference>
<dbReference type="PRINTS" id="PR00123">
    <property type="entry name" value="ATPASEA"/>
</dbReference>
<dbReference type="InterPro" id="IPR045083">
    <property type="entry name" value="ATP_synth_F0_asu_bact/mt"/>
</dbReference>
<evidence type="ECO:0000256" key="4">
    <source>
        <dbReference type="ARBA" id="ARBA00022547"/>
    </source>
</evidence>
<keyword evidence="6" id="KW-0375">Hydrogen ion transport</keyword>
<dbReference type="PANTHER" id="PTHR11410">
    <property type="entry name" value="ATP SYNTHASE SUBUNIT A"/>
    <property type="match status" value="1"/>
</dbReference>
<feature type="transmembrane region" description="Helical" evidence="11">
    <location>
        <begin position="233"/>
        <end position="255"/>
    </location>
</feature>
<dbReference type="InterPro" id="IPR035908">
    <property type="entry name" value="F0_ATP_A_sf"/>
</dbReference>
<keyword evidence="5 11" id="KW-0812">Transmembrane</keyword>
<accession>A0A381PE43</accession>
<keyword evidence="7 11" id="KW-1133">Transmembrane helix</keyword>
<dbReference type="HAMAP" id="MF_01393">
    <property type="entry name" value="ATP_synth_a_bact"/>
    <property type="match status" value="1"/>
</dbReference>
<dbReference type="NCBIfam" id="TIGR01131">
    <property type="entry name" value="ATP_synt_6_or_A"/>
    <property type="match status" value="1"/>
</dbReference>
<reference evidence="12" key="1">
    <citation type="submission" date="2018-05" db="EMBL/GenBank/DDBJ databases">
        <authorList>
            <person name="Lanie J.A."/>
            <person name="Ng W.-L."/>
            <person name="Kazmierczak K.M."/>
            <person name="Andrzejewski T.M."/>
            <person name="Davidsen T.M."/>
            <person name="Wayne K.J."/>
            <person name="Tettelin H."/>
            <person name="Glass J.I."/>
            <person name="Rusch D."/>
            <person name="Podicherti R."/>
            <person name="Tsui H.-C.T."/>
            <person name="Winkler M.E."/>
        </authorList>
    </citation>
    <scope>NUCLEOTIDE SEQUENCE</scope>
</reference>
<keyword evidence="10" id="KW-0066">ATP synthesis</keyword>
<dbReference type="Gene3D" id="1.20.120.220">
    <property type="entry name" value="ATP synthase, F0 complex, subunit A"/>
    <property type="match status" value="1"/>
</dbReference>
<evidence type="ECO:0000256" key="1">
    <source>
        <dbReference type="ARBA" id="ARBA00004141"/>
    </source>
</evidence>
<evidence type="ECO:0000256" key="5">
    <source>
        <dbReference type="ARBA" id="ARBA00022692"/>
    </source>
</evidence>
<feature type="transmembrane region" description="Helical" evidence="11">
    <location>
        <begin position="163"/>
        <end position="181"/>
    </location>
</feature>
<protein>
    <recommendedName>
        <fullName evidence="13">ATP synthase subunit a</fullName>
    </recommendedName>
</protein>
<evidence type="ECO:0000256" key="3">
    <source>
        <dbReference type="ARBA" id="ARBA00022448"/>
    </source>
</evidence>
<evidence type="ECO:0000256" key="8">
    <source>
        <dbReference type="ARBA" id="ARBA00023065"/>
    </source>
</evidence>
<evidence type="ECO:0000256" key="6">
    <source>
        <dbReference type="ARBA" id="ARBA00022781"/>
    </source>
</evidence>
<dbReference type="PANTHER" id="PTHR11410:SF0">
    <property type="entry name" value="ATP SYNTHASE SUBUNIT A"/>
    <property type="match status" value="1"/>
</dbReference>
<dbReference type="CDD" id="cd00310">
    <property type="entry name" value="ATP-synt_Fo_a_6"/>
    <property type="match status" value="1"/>
</dbReference>
<comment type="subcellular location">
    <subcellularLocation>
        <location evidence="1">Membrane</location>
        <topology evidence="1">Multi-pass membrane protein</topology>
    </subcellularLocation>
</comment>
<feature type="transmembrane region" description="Helical" evidence="11">
    <location>
        <begin position="133"/>
        <end position="157"/>
    </location>
</feature>
<keyword evidence="3" id="KW-0813">Transport</keyword>
<evidence type="ECO:0008006" key="13">
    <source>
        <dbReference type="Google" id="ProtNLM"/>
    </source>
</evidence>
<dbReference type="SUPFAM" id="SSF81336">
    <property type="entry name" value="F1F0 ATP synthase subunit A"/>
    <property type="match status" value="1"/>
</dbReference>
<evidence type="ECO:0000256" key="7">
    <source>
        <dbReference type="ARBA" id="ARBA00022989"/>
    </source>
</evidence>
<evidence type="ECO:0000313" key="12">
    <source>
        <dbReference type="EMBL" id="SUZ63763.1"/>
    </source>
</evidence>
<dbReference type="GO" id="GO:0045259">
    <property type="term" value="C:proton-transporting ATP synthase complex"/>
    <property type="evidence" value="ECO:0007669"/>
    <property type="project" value="UniProtKB-KW"/>
</dbReference>
<keyword evidence="9 11" id="KW-0472">Membrane</keyword>
<comment type="similarity">
    <text evidence="2">Belongs to the ATPase A chain family.</text>
</comment>
<proteinExistence type="inferred from homology"/>
<evidence type="ECO:0000256" key="11">
    <source>
        <dbReference type="SAM" id="Phobius"/>
    </source>
</evidence>
<dbReference type="InterPro" id="IPR000568">
    <property type="entry name" value="ATP_synth_F0_asu"/>
</dbReference>
<keyword evidence="4" id="KW-0138">CF(0)</keyword>
<dbReference type="Pfam" id="PF00119">
    <property type="entry name" value="ATP-synt_A"/>
    <property type="match status" value="1"/>
</dbReference>
<keyword evidence="8" id="KW-0406">Ion transport</keyword>
<evidence type="ECO:0000256" key="9">
    <source>
        <dbReference type="ARBA" id="ARBA00023136"/>
    </source>
</evidence>
<feature type="transmembrane region" description="Helical" evidence="11">
    <location>
        <begin position="262"/>
        <end position="278"/>
    </location>
</feature>
<feature type="transmembrane region" description="Helical" evidence="11">
    <location>
        <begin position="284"/>
        <end position="301"/>
    </location>
</feature>
<name>A0A381PE43_9ZZZZ</name>
<gene>
    <name evidence="12" type="ORF">METZ01_LOCUS16617</name>
</gene>
<dbReference type="AlphaFoldDB" id="A0A381PE43"/>
<evidence type="ECO:0000256" key="10">
    <source>
        <dbReference type="ARBA" id="ARBA00023310"/>
    </source>
</evidence>